<dbReference type="EMBL" id="WUUL01000011">
    <property type="protein sequence ID" value="MXQ55099.1"/>
    <property type="molecule type" value="Genomic_DNA"/>
</dbReference>
<dbReference type="InterPro" id="IPR023188">
    <property type="entry name" value="DPS_DNA-bd_CS"/>
</dbReference>
<dbReference type="PRINTS" id="PR01346">
    <property type="entry name" value="HELNAPAPROT"/>
</dbReference>
<organism evidence="4 5">
    <name type="scientific">Shimazuella alba</name>
    <dbReference type="NCBI Taxonomy" id="2690964"/>
    <lineage>
        <taxon>Bacteria</taxon>
        <taxon>Bacillati</taxon>
        <taxon>Bacillota</taxon>
        <taxon>Bacilli</taxon>
        <taxon>Bacillales</taxon>
        <taxon>Thermoactinomycetaceae</taxon>
        <taxon>Shimazuella</taxon>
    </lineage>
</organism>
<dbReference type="RefSeq" id="WP_160802444.1">
    <property type="nucleotide sequence ID" value="NZ_WUUL01000011.1"/>
</dbReference>
<evidence type="ECO:0000256" key="1">
    <source>
        <dbReference type="ARBA" id="ARBA00009497"/>
    </source>
</evidence>
<reference evidence="4 5" key="1">
    <citation type="submission" date="2019-12" db="EMBL/GenBank/DDBJ databases">
        <title>Whole-genome analyses of novel actinobacteria.</title>
        <authorList>
            <person name="Sahin N."/>
            <person name="Saygin H."/>
        </authorList>
    </citation>
    <scope>NUCLEOTIDE SEQUENCE [LARGE SCALE GENOMIC DNA]</scope>
    <source>
        <strain evidence="4 5">KC615</strain>
    </source>
</reference>
<dbReference type="InterPro" id="IPR009078">
    <property type="entry name" value="Ferritin-like_SF"/>
</dbReference>
<comment type="caution">
    <text evidence="4">The sequence shown here is derived from an EMBL/GenBank/DDBJ whole genome shotgun (WGS) entry which is preliminary data.</text>
</comment>
<dbReference type="PROSITE" id="PS00818">
    <property type="entry name" value="DPS_1"/>
    <property type="match status" value="1"/>
</dbReference>
<evidence type="ECO:0000256" key="2">
    <source>
        <dbReference type="RuleBase" id="RU003875"/>
    </source>
</evidence>
<evidence type="ECO:0000313" key="5">
    <source>
        <dbReference type="Proteomes" id="UP000430692"/>
    </source>
</evidence>
<protein>
    <submittedName>
        <fullName evidence="4">DNA starvation/stationary phase protection protein</fullName>
    </submittedName>
</protein>
<dbReference type="PANTHER" id="PTHR42932">
    <property type="entry name" value="GENERAL STRESS PROTEIN 20U"/>
    <property type="match status" value="1"/>
</dbReference>
<dbReference type="Pfam" id="PF00210">
    <property type="entry name" value="Ferritin"/>
    <property type="match status" value="1"/>
</dbReference>
<dbReference type="InterPro" id="IPR012347">
    <property type="entry name" value="Ferritin-like"/>
</dbReference>
<dbReference type="AlphaFoldDB" id="A0A6I4VTK9"/>
<dbReference type="SUPFAM" id="SSF47240">
    <property type="entry name" value="Ferritin-like"/>
    <property type="match status" value="1"/>
</dbReference>
<dbReference type="InterPro" id="IPR002177">
    <property type="entry name" value="DPS_DNA-bd"/>
</dbReference>
<evidence type="ECO:0000259" key="3">
    <source>
        <dbReference type="Pfam" id="PF00210"/>
    </source>
</evidence>
<dbReference type="Proteomes" id="UP000430692">
    <property type="component" value="Unassembled WGS sequence"/>
</dbReference>
<dbReference type="PIRSF" id="PIRSF005900">
    <property type="entry name" value="Dps"/>
    <property type="match status" value="1"/>
</dbReference>
<feature type="domain" description="Ferritin/DPS" evidence="3">
    <location>
        <begin position="7"/>
        <end position="145"/>
    </location>
</feature>
<dbReference type="Gene3D" id="1.20.1260.10">
    <property type="match status" value="1"/>
</dbReference>
<dbReference type="GO" id="GO:0016722">
    <property type="term" value="F:oxidoreductase activity, acting on metal ions"/>
    <property type="evidence" value="ECO:0007669"/>
    <property type="project" value="InterPro"/>
</dbReference>
<gene>
    <name evidence="4" type="ORF">GSM42_15535</name>
</gene>
<accession>A0A6I4VTK9</accession>
<keyword evidence="5" id="KW-1185">Reference proteome</keyword>
<dbReference type="PANTHER" id="PTHR42932:SF1">
    <property type="entry name" value="GENERAL STRESS PROTEIN 20U"/>
    <property type="match status" value="1"/>
</dbReference>
<name>A0A6I4VTK9_9BACL</name>
<sequence>MDHKIHEELNKQVANWSLLYTKFHHYHWYVKGSTFFELHSKFEELYREADSILDELAERLLSIGGKPASTFPDILAKASIQEATGTESTEQMIKQLVYDFQQLSGELRDGIAIADEAKDYPTADMLTGVLTKIEKYGWMFESYIGGKTITSIKKRERSLSQRL</sequence>
<proteinExistence type="inferred from homology"/>
<dbReference type="GO" id="GO:0008199">
    <property type="term" value="F:ferric iron binding"/>
    <property type="evidence" value="ECO:0007669"/>
    <property type="project" value="InterPro"/>
</dbReference>
<dbReference type="CDD" id="cd01043">
    <property type="entry name" value="DPS"/>
    <property type="match status" value="1"/>
</dbReference>
<comment type="similarity">
    <text evidence="1 2">Belongs to the Dps family.</text>
</comment>
<dbReference type="InterPro" id="IPR008331">
    <property type="entry name" value="Ferritin_DPS_dom"/>
</dbReference>
<dbReference type="PROSITE" id="PS00819">
    <property type="entry name" value="DPS_2"/>
    <property type="match status" value="1"/>
</dbReference>
<evidence type="ECO:0000313" key="4">
    <source>
        <dbReference type="EMBL" id="MXQ55099.1"/>
    </source>
</evidence>